<feature type="region of interest" description="Disordered" evidence="1">
    <location>
        <begin position="34"/>
        <end position="57"/>
    </location>
</feature>
<dbReference type="AlphaFoldDB" id="I0S9C9"/>
<proteinExistence type="predicted"/>
<accession>I0S9C9</accession>
<evidence type="ECO:0000256" key="1">
    <source>
        <dbReference type="SAM" id="MobiDB-lite"/>
    </source>
</evidence>
<organism evidence="2 3">
    <name type="scientific">Streptococcus anginosus subsp. whileyi CCUG 39159</name>
    <dbReference type="NCBI Taxonomy" id="1095729"/>
    <lineage>
        <taxon>Bacteria</taxon>
        <taxon>Bacillati</taxon>
        <taxon>Bacillota</taxon>
        <taxon>Bacilli</taxon>
        <taxon>Lactobacillales</taxon>
        <taxon>Streptococcaceae</taxon>
        <taxon>Streptococcus</taxon>
        <taxon>Streptococcus anginosus group</taxon>
    </lineage>
</organism>
<feature type="non-terminal residue" evidence="2">
    <location>
        <position position="1"/>
    </location>
</feature>
<feature type="compositionally biased region" description="Basic and acidic residues" evidence="1">
    <location>
        <begin position="167"/>
        <end position="177"/>
    </location>
</feature>
<keyword evidence="3" id="KW-1185">Reference proteome</keyword>
<sequence length="177" mass="19138">RAVGARWWGCGGCCCRTVRSRPSVLSFLAQTSSTPATVEPNSSASHWTPNRPSQMKKPPPMPAMIVPAVLPLAATAPIRKTTTPNRTMTAFSAIIASEVRSLTVSKMLPTTMPSRAVWVMEVREVFMGCSFQTGCSRSGGSRAGLGFRGQQRRRIQRDHLPSAISPSDRDREGGAHT</sequence>
<dbReference type="EMBL" id="AICP01000059">
    <property type="protein sequence ID" value="EID19982.1"/>
    <property type="molecule type" value="Genomic_DNA"/>
</dbReference>
<reference evidence="2 3" key="1">
    <citation type="submission" date="2012-01" db="EMBL/GenBank/DDBJ databases">
        <authorList>
            <person name="Harkins D.M."/>
            <person name="Madupu R."/>
            <person name="Durkin A.S."/>
            <person name="Torralba M."/>
            <person name="Methe B."/>
            <person name="Sutton G.G."/>
            <person name="Nelson K.E."/>
        </authorList>
    </citation>
    <scope>NUCLEOTIDE SEQUENCE [LARGE SCALE GENOMIC DNA]</scope>
    <source>
        <strain evidence="2 3">CCUG 39159</strain>
    </source>
</reference>
<feature type="region of interest" description="Disordered" evidence="1">
    <location>
        <begin position="135"/>
        <end position="177"/>
    </location>
</feature>
<feature type="compositionally biased region" description="Polar residues" evidence="1">
    <location>
        <begin position="34"/>
        <end position="53"/>
    </location>
</feature>
<evidence type="ECO:0000313" key="3">
    <source>
        <dbReference type="Proteomes" id="UP000003245"/>
    </source>
</evidence>
<comment type="caution">
    <text evidence="2">The sequence shown here is derived from an EMBL/GenBank/DDBJ whole genome shotgun (WGS) entry which is preliminary data.</text>
</comment>
<dbReference type="Proteomes" id="UP000003245">
    <property type="component" value="Unassembled WGS sequence"/>
</dbReference>
<evidence type="ECO:0000313" key="2">
    <source>
        <dbReference type="EMBL" id="EID19982.1"/>
    </source>
</evidence>
<name>I0S9C9_STRAP</name>
<gene>
    <name evidence="2" type="ORF">HMPREF1043_0021</name>
</gene>
<protein>
    <submittedName>
        <fullName evidence="2">Uncharacterized protein</fullName>
    </submittedName>
</protein>